<sequence length="712" mass="75062">MAAPKRNLIFTAVLLGMLLAALDQTIVATALPTVVADLGGAGHQAWVVTSYLLASTVVTAIVGKLGDLLGRKTVFIVAVLSFMAGSVLCGLASSLPMLVGARALQGIGGGAIMVTATAVIGEVIPLRERGKYQGALGAVFGVTTVIGPLLGGFFTDHLSWRWAFWINVPVAVVVLVVAVIAIPSFGTKARPVIDYAGIVLVGLGATGLTLATSWGGTTYGWGSPMIIGLFVGSLVAIGAFVAVELRAQEPILPIRLFREPVFAVCCALSFVVGFAMLGALTFLPTFMQFVDGVSATTSGLHTLPMVVGLLTMSISSGVIVGRTGKYKLFPVLGTATMAVGFVLLSRMGPDTSTLVQSLYLVVLGAGIGMCMQVLVLIVQNTVDFADLGVATSGVTFFRTIGSSFGAAVFGSLFNNFLQDPLADAMARSGAPAAAAQSPDALHRLAPETAAPIASAYADALDHVFLYAAPVAVVGLVLALMLKQVPLRNNAVSTAADLGEGFAMPTTDSPDQLLENAVGRLIRQGSGVQLRTLARRPDSKLDVGRLWAVLQVYRFGQAAGQARSGDIADHLRVPWEVLEPTFDRLVATGYAERSADVFWLTKAGAHQVEYVRAGMVDWMTRRLVETTGMQSAPDPHVVGTTMDRIAQNVLVQRDWSDDATHAMRMRPPRTTPQPPRRTPTPAPPRPRPPQPRPPRPTEPPTTRFRPPPGPPAR</sequence>
<dbReference type="Pfam" id="PF07690">
    <property type="entry name" value="MFS_1"/>
    <property type="match status" value="1"/>
</dbReference>
<comment type="subcellular location">
    <subcellularLocation>
        <location evidence="1">Cell membrane</location>
        <topology evidence="1">Multi-pass membrane protein</topology>
    </subcellularLocation>
</comment>
<keyword evidence="12" id="KW-1185">Reference proteome</keyword>
<keyword evidence="5 9" id="KW-0812">Transmembrane</keyword>
<dbReference type="CDD" id="cd17502">
    <property type="entry name" value="MFS_Azr1_MDR_like"/>
    <property type="match status" value="1"/>
</dbReference>
<keyword evidence="7 9" id="KW-0472">Membrane</keyword>
<dbReference type="EMBL" id="AP022610">
    <property type="protein sequence ID" value="BBZ26353.1"/>
    <property type="molecule type" value="Genomic_DNA"/>
</dbReference>
<evidence type="ECO:0000256" key="1">
    <source>
        <dbReference type="ARBA" id="ARBA00004651"/>
    </source>
</evidence>
<dbReference type="Proteomes" id="UP000466517">
    <property type="component" value="Chromosome"/>
</dbReference>
<feature type="region of interest" description="Disordered" evidence="8">
    <location>
        <begin position="653"/>
        <end position="712"/>
    </location>
</feature>
<organism evidence="11 12">
    <name type="scientific">Mycolicibacterium madagascariense</name>
    <dbReference type="NCBI Taxonomy" id="212765"/>
    <lineage>
        <taxon>Bacteria</taxon>
        <taxon>Bacillati</taxon>
        <taxon>Actinomycetota</taxon>
        <taxon>Actinomycetes</taxon>
        <taxon>Mycobacteriales</taxon>
        <taxon>Mycobacteriaceae</taxon>
        <taxon>Mycolicibacterium</taxon>
    </lineage>
</organism>
<feature type="transmembrane region" description="Helical" evidence="9">
    <location>
        <begin position="261"/>
        <end position="283"/>
    </location>
</feature>
<feature type="transmembrane region" description="Helical" evidence="9">
    <location>
        <begin position="221"/>
        <end position="241"/>
    </location>
</feature>
<reference evidence="11 12" key="1">
    <citation type="journal article" date="2019" name="Emerg. Microbes Infect.">
        <title>Comprehensive subspecies identification of 175 nontuberculous mycobacteria species based on 7547 genomic profiles.</title>
        <authorList>
            <person name="Matsumoto Y."/>
            <person name="Kinjo T."/>
            <person name="Motooka D."/>
            <person name="Nabeya D."/>
            <person name="Jung N."/>
            <person name="Uechi K."/>
            <person name="Horii T."/>
            <person name="Iida T."/>
            <person name="Fujita J."/>
            <person name="Nakamura S."/>
        </authorList>
    </citation>
    <scope>NUCLEOTIDE SEQUENCE [LARGE SCALE GENOMIC DNA]</scope>
    <source>
        <strain evidence="11 12">JCM 13574</strain>
    </source>
</reference>
<feature type="transmembrane region" description="Helical" evidence="9">
    <location>
        <begin position="328"/>
        <end position="345"/>
    </location>
</feature>
<dbReference type="GO" id="GO:0022857">
    <property type="term" value="F:transmembrane transporter activity"/>
    <property type="evidence" value="ECO:0007669"/>
    <property type="project" value="InterPro"/>
</dbReference>
<comment type="similarity">
    <text evidence="2">Belongs to the major facilitator superfamily. TCR/Tet family.</text>
</comment>
<dbReference type="FunFam" id="1.20.1720.10:FF:000004">
    <property type="entry name" value="EmrB/QacA family drug resistance transporter"/>
    <property type="match status" value="1"/>
</dbReference>
<feature type="transmembrane region" description="Helical" evidence="9">
    <location>
        <begin position="303"/>
        <end position="321"/>
    </location>
</feature>
<accession>A0A7I7XBP2</accession>
<feature type="transmembrane region" description="Helical" evidence="9">
    <location>
        <begin position="357"/>
        <end position="377"/>
    </location>
</feature>
<dbReference type="PROSITE" id="PS50850">
    <property type="entry name" value="MFS"/>
    <property type="match status" value="1"/>
</dbReference>
<feature type="transmembrane region" description="Helical" evidence="9">
    <location>
        <begin position="160"/>
        <end position="183"/>
    </location>
</feature>
<dbReference type="PANTHER" id="PTHR23501:SF197">
    <property type="entry name" value="COMD"/>
    <property type="match status" value="1"/>
</dbReference>
<dbReference type="KEGG" id="mmag:MMAD_06480"/>
<dbReference type="AlphaFoldDB" id="A0A7I7XBP2"/>
<dbReference type="InterPro" id="IPR036259">
    <property type="entry name" value="MFS_trans_sf"/>
</dbReference>
<evidence type="ECO:0000313" key="11">
    <source>
        <dbReference type="EMBL" id="BBZ26353.1"/>
    </source>
</evidence>
<evidence type="ECO:0000256" key="5">
    <source>
        <dbReference type="ARBA" id="ARBA00022692"/>
    </source>
</evidence>
<dbReference type="SUPFAM" id="SSF103473">
    <property type="entry name" value="MFS general substrate transporter"/>
    <property type="match status" value="1"/>
</dbReference>
<name>A0A7I7XBP2_9MYCO</name>
<protein>
    <submittedName>
        <fullName evidence="11">MFS transporter</fullName>
    </submittedName>
</protein>
<feature type="transmembrane region" description="Helical" evidence="9">
    <location>
        <begin position="103"/>
        <end position="124"/>
    </location>
</feature>
<feature type="transmembrane region" description="Helical" evidence="9">
    <location>
        <begin position="195"/>
        <end position="215"/>
    </location>
</feature>
<keyword evidence="4" id="KW-1003">Cell membrane</keyword>
<proteinExistence type="inferred from homology"/>
<evidence type="ECO:0000259" key="10">
    <source>
        <dbReference type="PROSITE" id="PS50850"/>
    </source>
</evidence>
<evidence type="ECO:0000256" key="9">
    <source>
        <dbReference type="SAM" id="Phobius"/>
    </source>
</evidence>
<dbReference type="Gene3D" id="1.20.1250.20">
    <property type="entry name" value="MFS general substrate transporter like domains"/>
    <property type="match status" value="2"/>
</dbReference>
<keyword evidence="6 9" id="KW-1133">Transmembrane helix</keyword>
<feature type="transmembrane region" description="Helical" evidence="9">
    <location>
        <begin position="463"/>
        <end position="481"/>
    </location>
</feature>
<dbReference type="InterPro" id="IPR020846">
    <property type="entry name" value="MFS_dom"/>
</dbReference>
<evidence type="ECO:0000313" key="12">
    <source>
        <dbReference type="Proteomes" id="UP000466517"/>
    </source>
</evidence>
<dbReference type="PANTHER" id="PTHR23501">
    <property type="entry name" value="MAJOR FACILITATOR SUPERFAMILY"/>
    <property type="match status" value="1"/>
</dbReference>
<dbReference type="InterPro" id="IPR011701">
    <property type="entry name" value="MFS"/>
</dbReference>
<evidence type="ECO:0000256" key="6">
    <source>
        <dbReference type="ARBA" id="ARBA00022989"/>
    </source>
</evidence>
<dbReference type="InterPro" id="IPR004638">
    <property type="entry name" value="EmrB-like"/>
</dbReference>
<gene>
    <name evidence="11" type="ORF">MMAD_06480</name>
</gene>
<feature type="transmembrane region" description="Helical" evidence="9">
    <location>
        <begin position="136"/>
        <end position="154"/>
    </location>
</feature>
<dbReference type="PRINTS" id="PR01036">
    <property type="entry name" value="TCRTETB"/>
</dbReference>
<evidence type="ECO:0000256" key="2">
    <source>
        <dbReference type="ARBA" id="ARBA00007520"/>
    </source>
</evidence>
<dbReference type="GO" id="GO:0005886">
    <property type="term" value="C:plasma membrane"/>
    <property type="evidence" value="ECO:0007669"/>
    <property type="project" value="UniProtKB-SubCell"/>
</dbReference>
<feature type="compositionally biased region" description="Pro residues" evidence="8">
    <location>
        <begin position="668"/>
        <end position="712"/>
    </location>
</feature>
<dbReference type="NCBIfam" id="TIGR00711">
    <property type="entry name" value="efflux_EmrB"/>
    <property type="match status" value="1"/>
</dbReference>
<keyword evidence="3" id="KW-0813">Transport</keyword>
<feature type="transmembrane region" description="Helical" evidence="9">
    <location>
        <begin position="44"/>
        <end position="62"/>
    </location>
</feature>
<evidence type="ECO:0000256" key="7">
    <source>
        <dbReference type="ARBA" id="ARBA00023136"/>
    </source>
</evidence>
<evidence type="ECO:0000256" key="4">
    <source>
        <dbReference type="ARBA" id="ARBA00022475"/>
    </source>
</evidence>
<evidence type="ECO:0000256" key="8">
    <source>
        <dbReference type="SAM" id="MobiDB-lite"/>
    </source>
</evidence>
<evidence type="ECO:0000256" key="3">
    <source>
        <dbReference type="ARBA" id="ARBA00022448"/>
    </source>
</evidence>
<feature type="transmembrane region" description="Helical" evidence="9">
    <location>
        <begin position="74"/>
        <end position="97"/>
    </location>
</feature>
<feature type="domain" description="Major facilitator superfamily (MFS) profile" evidence="10">
    <location>
        <begin position="9"/>
        <end position="486"/>
    </location>
</feature>